<keyword evidence="4" id="KW-1185">Reference proteome</keyword>
<evidence type="ECO:0000256" key="1">
    <source>
        <dbReference type="ARBA" id="ARBA00022441"/>
    </source>
</evidence>
<name>A0A816G360_9BILA</name>
<sequence length="130" mass="13930">HAAVLLNDGTVLIVGGGTGGATAYSTAEIYNATSRKFTAVGSMQYRRGAFTLTLLPSGKVLATGGADWTSSTYPLVCELYDPLTRTWSNTTILNYGRNYHQTVLLNNFVLTTGGNNGNVSRVISSERYNL</sequence>
<dbReference type="InterPro" id="IPR006652">
    <property type="entry name" value="Kelch_1"/>
</dbReference>
<reference evidence="3" key="1">
    <citation type="submission" date="2021-02" db="EMBL/GenBank/DDBJ databases">
        <authorList>
            <person name="Nowell W R."/>
        </authorList>
    </citation>
    <scope>NUCLEOTIDE SEQUENCE</scope>
</reference>
<proteinExistence type="predicted"/>
<dbReference type="OrthoDB" id="432528at2759"/>
<dbReference type="Gene3D" id="2.130.10.80">
    <property type="entry name" value="Galactose oxidase/kelch, beta-propeller"/>
    <property type="match status" value="1"/>
</dbReference>
<feature type="non-terminal residue" evidence="3">
    <location>
        <position position="1"/>
    </location>
</feature>
<dbReference type="Proteomes" id="UP000663832">
    <property type="component" value="Unassembled WGS sequence"/>
</dbReference>
<organism evidence="3 4">
    <name type="scientific">Adineta steineri</name>
    <dbReference type="NCBI Taxonomy" id="433720"/>
    <lineage>
        <taxon>Eukaryota</taxon>
        <taxon>Metazoa</taxon>
        <taxon>Spiralia</taxon>
        <taxon>Gnathifera</taxon>
        <taxon>Rotifera</taxon>
        <taxon>Eurotatoria</taxon>
        <taxon>Bdelloidea</taxon>
        <taxon>Adinetida</taxon>
        <taxon>Adinetidae</taxon>
        <taxon>Adineta</taxon>
    </lineage>
</organism>
<dbReference type="Pfam" id="PF01344">
    <property type="entry name" value="Kelch_1"/>
    <property type="match status" value="1"/>
</dbReference>
<dbReference type="Proteomes" id="UP000663877">
    <property type="component" value="Unassembled WGS sequence"/>
</dbReference>
<dbReference type="Gene3D" id="2.120.10.80">
    <property type="entry name" value="Kelch-type beta propeller"/>
    <property type="match status" value="1"/>
</dbReference>
<keyword evidence="1" id="KW-0880">Kelch repeat</keyword>
<dbReference type="InterPro" id="IPR037293">
    <property type="entry name" value="Gal_Oxidase_central_sf"/>
</dbReference>
<dbReference type="EMBL" id="CAJNOI010005927">
    <property type="protein sequence ID" value="CAF1572428.1"/>
    <property type="molecule type" value="Genomic_DNA"/>
</dbReference>
<dbReference type="SUPFAM" id="SSF117281">
    <property type="entry name" value="Kelch motif"/>
    <property type="match status" value="1"/>
</dbReference>
<accession>A0A816G360</accession>
<gene>
    <name evidence="2" type="ORF">BJG266_LOCUS47876</name>
    <name evidence="3" type="ORF">QVE165_LOCUS64927</name>
</gene>
<evidence type="ECO:0000313" key="2">
    <source>
        <dbReference type="EMBL" id="CAF1572428.1"/>
    </source>
</evidence>
<dbReference type="AlphaFoldDB" id="A0A816G360"/>
<comment type="caution">
    <text evidence="3">The sequence shown here is derived from an EMBL/GenBank/DDBJ whole genome shotgun (WGS) entry which is preliminary data.</text>
</comment>
<dbReference type="SMART" id="SM00612">
    <property type="entry name" value="Kelch"/>
    <property type="match status" value="2"/>
</dbReference>
<evidence type="ECO:0000313" key="3">
    <source>
        <dbReference type="EMBL" id="CAF1669626.1"/>
    </source>
</evidence>
<protein>
    <submittedName>
        <fullName evidence="3">Uncharacterized protein</fullName>
    </submittedName>
</protein>
<dbReference type="EMBL" id="CAJNOM010006341">
    <property type="protein sequence ID" value="CAF1669626.1"/>
    <property type="molecule type" value="Genomic_DNA"/>
</dbReference>
<evidence type="ECO:0000313" key="4">
    <source>
        <dbReference type="Proteomes" id="UP000663832"/>
    </source>
</evidence>
<dbReference type="InterPro" id="IPR015915">
    <property type="entry name" value="Kelch-typ_b-propeller"/>
</dbReference>